<reference evidence="1 2" key="1">
    <citation type="submission" date="2017-02" db="EMBL/GenBank/DDBJ databases">
        <authorList>
            <person name="Peterson S.W."/>
        </authorList>
    </citation>
    <scope>NUCLEOTIDE SEQUENCE [LARGE SCALE GENOMIC DNA]</scope>
    <source>
        <strain evidence="1 2">B Ar 00.02</strain>
    </source>
</reference>
<sequence>MKLDLANAWNAPIHRFACKNTATIIPVCLDLNKLPESFETFSTSRLALGTPANVRATKV</sequence>
<proteinExistence type="predicted"/>
<accession>A0A1R4FN44</accession>
<evidence type="ECO:0000313" key="2">
    <source>
        <dbReference type="Proteomes" id="UP000195913"/>
    </source>
</evidence>
<keyword evidence="2" id="KW-1185">Reference proteome</keyword>
<evidence type="ECO:0000313" key="1">
    <source>
        <dbReference type="EMBL" id="SJM57336.1"/>
    </source>
</evidence>
<dbReference type="AlphaFoldDB" id="A0A1R4FN44"/>
<gene>
    <name evidence="1" type="ORF">FM101_04880</name>
</gene>
<dbReference type="EMBL" id="FUHW01000020">
    <property type="protein sequence ID" value="SJM57336.1"/>
    <property type="molecule type" value="Genomic_DNA"/>
</dbReference>
<organism evidence="1 2">
    <name type="scientific">Arthrobacter rhombi</name>
    <dbReference type="NCBI Taxonomy" id="71253"/>
    <lineage>
        <taxon>Bacteria</taxon>
        <taxon>Bacillati</taxon>
        <taxon>Actinomycetota</taxon>
        <taxon>Actinomycetes</taxon>
        <taxon>Micrococcales</taxon>
        <taxon>Micrococcaceae</taxon>
        <taxon>Arthrobacter</taxon>
    </lineage>
</organism>
<name>A0A1R4FN44_9MICC</name>
<protein>
    <submittedName>
        <fullName evidence="1">Uncharacterized protein</fullName>
    </submittedName>
</protein>
<dbReference type="Proteomes" id="UP000195913">
    <property type="component" value="Unassembled WGS sequence"/>
</dbReference>